<reference evidence="5 6" key="1">
    <citation type="submission" date="2017-11" db="EMBL/GenBank/DDBJ databases">
        <authorList>
            <person name="Seth-Smith MB H."/>
        </authorList>
    </citation>
    <scope>NUCLEOTIDE SEQUENCE [LARGE SCALE GENOMIC DNA]</scope>
    <source>
        <strain evidence="5">E</strain>
        <plasmid evidence="6">iv</plasmid>
    </source>
</reference>
<evidence type="ECO:0000259" key="2">
    <source>
        <dbReference type="Pfam" id="PF13362"/>
    </source>
</evidence>
<feature type="region of interest" description="Disordered" evidence="1">
    <location>
        <begin position="662"/>
        <end position="685"/>
    </location>
</feature>
<feature type="region of interest" description="Disordered" evidence="1">
    <location>
        <begin position="1323"/>
        <end position="1344"/>
    </location>
</feature>
<evidence type="ECO:0008006" key="7">
    <source>
        <dbReference type="Google" id="ProtNLM"/>
    </source>
</evidence>
<feature type="domain" description="Toprim" evidence="2">
    <location>
        <begin position="200"/>
        <end position="303"/>
    </location>
</feature>
<feature type="region of interest" description="Disordered" evidence="1">
    <location>
        <begin position="534"/>
        <end position="556"/>
    </location>
</feature>
<feature type="region of interest" description="Disordered" evidence="1">
    <location>
        <begin position="992"/>
        <end position="1084"/>
    </location>
</feature>
<feature type="compositionally biased region" description="Low complexity" evidence="1">
    <location>
        <begin position="1325"/>
        <end position="1335"/>
    </location>
</feature>
<dbReference type="Pfam" id="PF18974">
    <property type="entry name" value="DUF5710"/>
    <property type="match status" value="1"/>
</dbReference>
<feature type="region of interest" description="Disordered" evidence="1">
    <location>
        <begin position="1524"/>
        <end position="1547"/>
    </location>
</feature>
<protein>
    <recommendedName>
        <fullName evidence="7">DNA primase</fullName>
    </recommendedName>
</protein>
<dbReference type="InterPro" id="IPR043764">
    <property type="entry name" value="DUF5710"/>
</dbReference>
<feature type="region of interest" description="Disordered" evidence="1">
    <location>
        <begin position="411"/>
        <end position="443"/>
    </location>
</feature>
<evidence type="ECO:0000259" key="4">
    <source>
        <dbReference type="Pfam" id="PF18974"/>
    </source>
</evidence>
<organism evidence="5 6">
    <name type="scientific">Burkholderia stabilis</name>
    <dbReference type="NCBI Taxonomy" id="95485"/>
    <lineage>
        <taxon>Bacteria</taxon>
        <taxon>Pseudomonadati</taxon>
        <taxon>Pseudomonadota</taxon>
        <taxon>Betaproteobacteria</taxon>
        <taxon>Burkholderiales</taxon>
        <taxon>Burkholderiaceae</taxon>
        <taxon>Burkholderia</taxon>
        <taxon>Burkholderia cepacia complex</taxon>
    </lineage>
</organism>
<evidence type="ECO:0000256" key="1">
    <source>
        <dbReference type="SAM" id="MobiDB-lite"/>
    </source>
</evidence>
<proteinExistence type="predicted"/>
<feature type="compositionally biased region" description="Basic and acidic residues" evidence="1">
    <location>
        <begin position="1105"/>
        <end position="1126"/>
    </location>
</feature>
<feature type="domain" description="Large polyvalent protein-associated" evidence="3">
    <location>
        <begin position="1179"/>
        <end position="1280"/>
    </location>
</feature>
<evidence type="ECO:0000259" key="3">
    <source>
        <dbReference type="Pfam" id="PF18821"/>
    </source>
</evidence>
<dbReference type="CDD" id="cd01029">
    <property type="entry name" value="TOPRIM_primases"/>
    <property type="match status" value="1"/>
</dbReference>
<dbReference type="GeneID" id="39468100"/>
<dbReference type="InterPro" id="IPR034154">
    <property type="entry name" value="TOPRIM_DnaG/twinkle"/>
</dbReference>
<dbReference type="Pfam" id="PF13362">
    <property type="entry name" value="Toprim_3"/>
    <property type="match status" value="1"/>
</dbReference>
<dbReference type="InterPro" id="IPR040677">
    <property type="entry name" value="LPD7"/>
</dbReference>
<feature type="domain" description="DUF5710" evidence="4">
    <location>
        <begin position="347"/>
        <end position="388"/>
    </location>
</feature>
<dbReference type="PANTHER" id="PTHR48125:SF10">
    <property type="entry name" value="OS12G0136300 PROTEIN"/>
    <property type="match status" value="1"/>
</dbReference>
<evidence type="ECO:0000313" key="6">
    <source>
        <dbReference type="Proteomes" id="UP000268684"/>
    </source>
</evidence>
<sequence>MSNEWQGNKRDAILREFEAATREHGLILNGPAEADGEFHRVSVEGDKPGKQSGSYRLFLDGAPRGFIQNYREGGGLNWRPSDAAKFTLTAEERSADAQRQRDRAAERAAKHDERAAWVAEEWRRLPIASDDHAYLARKGVVNHGLKHDRHGNLVMPLVDIDGRLWSVQRISPDGNKLFTKDGRTLACFSPVGADDPQKPIVIAEGYATSASLYEITGLPVVCALNAGNLQPVAEAFRQKYPDRPILIAGDNDHLKESSGKPNVGKDASFATAEVVGGHVLLPAFAPDDGGTDWNDLAASRGRDAVREQVEALLTTLSIAMPAAPDLSVRPSPFEPAGAAASRVPDGRTYLVVPYKEREDANALGAKWDRARKQWYVPRDVDLAAFDRWPRADVTVPAGEPNQAPVTSAVAVPQASEPSVTAEPASTAPAQRVQPNQPQPPRDEQLGRAFRAALQSIAASTNVRGDEVTRTIALDTKVEAVYHDAWRRTGSAGAGDRAVGEMIRTRQGFAAEPMPAQAAAAFEKIRTEFGLAVPAPEPGTEPAAQVTPASTPASSEAAIEDQPAAPESTYVMPDWAAEQMQFWRNLSDSRGLTERIEREFAVGKTLREVERALGDDIVFVSAEERGVMLSNVRLSLGIPSRMSEEGAQEFIAWKQAYDARQAERQGVPNNVDSVREPSTGDAQNSDATMWDVADDTAAVIGSNTGPRQEHDEQAVSTVLVAPAIGQPIGQTRLDHVRREQAAADNDLPLSMEEPVHHNDIRVGTTELFDRLGIQHDPRLPLAMAVSDVQWRIRNALTGREAPLDSETRAQTVEWLKWLGENRDPGVRNSALRVALALGRHDDLFGDAAQPNPFESTNLASAYHMGRAREVLGAERATPDLAANRQRFEPMFEMLNVNGEPGRSLVDVLEQIQRRVEVGAERWPLDEIAREQLSAWVTWAHRTARDPAVLDAALLVAHTMGQYDNAKFVNDVPFRDAALLDAYWNGWESVKWTKDGGWTTDPASRGEQRPMPALSERPEPRWSGPDVTASNGLAVADSQRAPVQTVGDTQVAGDTVSPKPSANEPSAKNPANQPTKPVGERVAPADLERVRQVRSAEGDAARATLDEARVQQRSVADEAARKTEELTSRLKAKPFGTPAGAADAPQTRPARNREPNEIEIGEGVERKPILTSTGYDVPSSIAERYVVKDGQFWKPNVRDPGAPGNDVPHFEDKGVRLTSHANDRGTLADMIAIVQAKNFTSITLKGDPDFRRNGWLEAKLAGGIEVKGYKPSDSDHALLEAARREQARQRDALTIRKGDSPAPAVEKVAPSDSLAATPVAKAVNQRADAATTAPDAAPKTEAKPVDTMSGELLEHGSARYQHKPDASHSYFVRYRDEAGDERTVWGVDLKRAMNDSGAQVGDTVSLKNLGETPVVVQEPVRDAAGKVIRLESKEALRNAWEVTRLDPVEPDRTPAPMPQTVGQLREQFEKSLAGYPSRTREEMLNRFDTSLKVALEVERKVASGELKAGEAGGAIDAGFADLKKQWSAPAPKQAPAHAPGMKQAPKVGL</sequence>
<gene>
    <name evidence="5" type="ORF">BSTAB16_7686</name>
</gene>
<feature type="compositionally biased region" description="Low complexity" evidence="1">
    <location>
        <begin position="546"/>
        <end position="556"/>
    </location>
</feature>
<geneLocation type="plasmid" evidence="6">
    <name>iv</name>
</geneLocation>
<name>A0AAJ5NMW5_9BURK</name>
<dbReference type="InterPro" id="IPR006171">
    <property type="entry name" value="TOPRIM_dom"/>
</dbReference>
<keyword evidence="6" id="KW-1185">Reference proteome</keyword>
<dbReference type="RefSeq" id="WP_049036535.1">
    <property type="nucleotide sequence ID" value="NZ_LR025745.1"/>
</dbReference>
<feature type="compositionally biased region" description="Low complexity" evidence="1">
    <location>
        <begin position="1526"/>
        <end position="1537"/>
    </location>
</feature>
<dbReference type="PANTHER" id="PTHR48125">
    <property type="entry name" value="LP07818P1"/>
    <property type="match status" value="1"/>
</dbReference>
<feature type="compositionally biased region" description="Polar residues" evidence="1">
    <location>
        <begin position="1056"/>
        <end position="1073"/>
    </location>
</feature>
<evidence type="ECO:0000313" key="5">
    <source>
        <dbReference type="EMBL" id="VBB17467.1"/>
    </source>
</evidence>
<keyword evidence="5" id="KW-0614">Plasmid</keyword>
<dbReference type="Pfam" id="PF18821">
    <property type="entry name" value="LPD7"/>
    <property type="match status" value="1"/>
</dbReference>
<accession>A0AAJ5NMW5</accession>
<dbReference type="Proteomes" id="UP000268684">
    <property type="component" value="Plasmid IV"/>
</dbReference>
<feature type="region of interest" description="Disordered" evidence="1">
    <location>
        <begin position="1105"/>
        <end position="1156"/>
    </location>
</feature>
<dbReference type="EMBL" id="LR025745">
    <property type="protein sequence ID" value="VBB17467.1"/>
    <property type="molecule type" value="Genomic_DNA"/>
</dbReference>